<organism evidence="1 2">
    <name type="scientific">Nadsonia fulvescens var. elongata DSM 6958</name>
    <dbReference type="NCBI Taxonomy" id="857566"/>
    <lineage>
        <taxon>Eukaryota</taxon>
        <taxon>Fungi</taxon>
        <taxon>Dikarya</taxon>
        <taxon>Ascomycota</taxon>
        <taxon>Saccharomycotina</taxon>
        <taxon>Dipodascomycetes</taxon>
        <taxon>Dipodascales</taxon>
        <taxon>Dipodascales incertae sedis</taxon>
        <taxon>Nadsonia</taxon>
    </lineage>
</organism>
<gene>
    <name evidence="1" type="ORF">NADFUDRAFT_77165</name>
</gene>
<sequence>MGMSNQSSRSSLWEALFFKPEDSKQKSKRINSDVNEPYDFVQNFRPNISYIPMKLSPSHYKILKSTVPLERPQIEPAFAIVHNGPFTHTWSLLPDISSASESFNSIKPLAAYITNYRNLSHGNIIRFRAASKPIRAPVGGGPLADISYSFLKHPIDIRLALGKLGTNDSLEFIVDNFHYIWAYREVPANSGKPQLMLHFIPETNDSDSVFNDDYEERTAVNYIPVGRVVESPFRCPISGKREWSLELDATKIEPIDALLSCFALKTTHMHVNMFASVFGRSLRPSRLLPSIMYPEEPLPAYSSTRESCDSPDSLLVNNLAKLFPGGYVNDCPVIDNSRYYDNEDSESLNETRQNEAFHIFDASVLDRYRLMDCVYATMNQEALRTIKALEARYPRGTVG</sequence>
<evidence type="ECO:0000313" key="1">
    <source>
        <dbReference type="EMBL" id="ODQ67136.1"/>
    </source>
</evidence>
<keyword evidence="2" id="KW-1185">Reference proteome</keyword>
<evidence type="ECO:0000313" key="2">
    <source>
        <dbReference type="Proteomes" id="UP000095009"/>
    </source>
</evidence>
<dbReference type="EMBL" id="KV454407">
    <property type="protein sequence ID" value="ODQ67136.1"/>
    <property type="molecule type" value="Genomic_DNA"/>
</dbReference>
<accession>A0A1E3PNY1</accession>
<proteinExistence type="predicted"/>
<dbReference type="AlphaFoldDB" id="A0A1E3PNY1"/>
<protein>
    <submittedName>
        <fullName evidence="1">Uncharacterized protein</fullName>
    </submittedName>
</protein>
<dbReference type="Proteomes" id="UP000095009">
    <property type="component" value="Unassembled WGS sequence"/>
</dbReference>
<name>A0A1E3PNY1_9ASCO</name>
<reference evidence="1 2" key="1">
    <citation type="journal article" date="2016" name="Proc. Natl. Acad. Sci. U.S.A.">
        <title>Comparative genomics of biotechnologically important yeasts.</title>
        <authorList>
            <person name="Riley R."/>
            <person name="Haridas S."/>
            <person name="Wolfe K.H."/>
            <person name="Lopes M.R."/>
            <person name="Hittinger C.T."/>
            <person name="Goeker M."/>
            <person name="Salamov A.A."/>
            <person name="Wisecaver J.H."/>
            <person name="Long T.M."/>
            <person name="Calvey C.H."/>
            <person name="Aerts A.L."/>
            <person name="Barry K.W."/>
            <person name="Choi C."/>
            <person name="Clum A."/>
            <person name="Coughlan A.Y."/>
            <person name="Deshpande S."/>
            <person name="Douglass A.P."/>
            <person name="Hanson S.J."/>
            <person name="Klenk H.-P."/>
            <person name="LaButti K.M."/>
            <person name="Lapidus A."/>
            <person name="Lindquist E.A."/>
            <person name="Lipzen A.M."/>
            <person name="Meier-Kolthoff J.P."/>
            <person name="Ohm R.A."/>
            <person name="Otillar R.P."/>
            <person name="Pangilinan J.L."/>
            <person name="Peng Y."/>
            <person name="Rokas A."/>
            <person name="Rosa C.A."/>
            <person name="Scheuner C."/>
            <person name="Sibirny A.A."/>
            <person name="Slot J.C."/>
            <person name="Stielow J.B."/>
            <person name="Sun H."/>
            <person name="Kurtzman C.P."/>
            <person name="Blackwell M."/>
            <person name="Grigoriev I.V."/>
            <person name="Jeffries T.W."/>
        </authorList>
    </citation>
    <scope>NUCLEOTIDE SEQUENCE [LARGE SCALE GENOMIC DNA]</scope>
    <source>
        <strain evidence="1 2">DSM 6958</strain>
    </source>
</reference>